<comment type="caution">
    <text evidence="1">The sequence shown here is derived from an EMBL/GenBank/DDBJ whole genome shotgun (WGS) entry which is preliminary data.</text>
</comment>
<reference evidence="2" key="1">
    <citation type="submission" date="2017-03" db="EMBL/GenBank/DDBJ databases">
        <title>Phytopthora megakarya and P. palmivora, two closely related causual agents of cacao black pod achieved similar genome size and gene model numbers by different mechanisms.</title>
        <authorList>
            <person name="Ali S."/>
            <person name="Shao J."/>
            <person name="Larry D.J."/>
            <person name="Kronmiller B."/>
            <person name="Shen D."/>
            <person name="Strem M.D."/>
            <person name="Melnick R.L."/>
            <person name="Guiltinan M.J."/>
            <person name="Tyler B.M."/>
            <person name="Meinhardt L.W."/>
            <person name="Bailey B.A."/>
        </authorList>
    </citation>
    <scope>NUCLEOTIDE SEQUENCE [LARGE SCALE GENOMIC DNA]</scope>
    <source>
        <strain evidence="2">zdho120</strain>
    </source>
</reference>
<proteinExistence type="predicted"/>
<evidence type="ECO:0000313" key="2">
    <source>
        <dbReference type="Proteomes" id="UP000198211"/>
    </source>
</evidence>
<sequence>MPLYSNDKEFQACFHKVREALALLAAVAHVDQEGWRYLLEMHCDVFLGTEGEEVFEETIPARFLVYLIEDNEEEDYKEYVETLKNDIIQFCGVHQRTHPTRAYLKIMKRIAALDEQLKLGKPGIDLKIPVQVGFRVMDFMSYGVLSDILEPLEDIREAEKIIHEEWKQYEQNQKKKKDVEPGNLRCTFVLGPMIADFHDTKISAEVTNLMETLVKENVWFSQVNLWTFVDNALETKEHEKRVIFSRLMASVFDSTRRLPQLTGIGDNSTAGQGDDSDPLQLGTVHLECCALMGPREMESMGSGIVVSQTTKKLSMQLEMDLYDGSSVCWWKWIAYALFSKRAQTSSAVESLALISIRSMSIADMEAFAAIVTSDHPEEELFGCPRGQVEERDVSVKAGASFYWEMTNRGQPRRGSRAITCQSAVDSVRTFSDDGKSEWVNVLVPGYGWCHVRRGDLVFHEAVIAKETIGGVKDLRIGFDKIDPSVSVGLPNFLAIVGPSLKSLTLDTSQIEFDGNALIRSCPNLVDLSLCGGDMVDVRFDFNEFRANNEPVPELPVEWDNITALANQLSNPDSALAKCLRRLRVFLIDEWAAWGIIAADRTNRPAFQAGLRALLDMLEKNITLEYLDVIVPFGHFIYLDDFREHHLKPIDRSLKLPMETKLAFLSIFPSREKLVAAMKNKRRATRATTAVRALCQLDQNVISTIFSFAAPRVLREVYLRDPPRNNWEEPDRMPI</sequence>
<dbReference type="Proteomes" id="UP000198211">
    <property type="component" value="Unassembled WGS sequence"/>
</dbReference>
<name>A0A225WXJ5_9STRA</name>
<protein>
    <submittedName>
        <fullName evidence="1">Uncharacterized protein</fullName>
    </submittedName>
</protein>
<evidence type="ECO:0000313" key="1">
    <source>
        <dbReference type="EMBL" id="OWZ21817.1"/>
    </source>
</evidence>
<dbReference type="AlphaFoldDB" id="A0A225WXJ5"/>
<dbReference type="OrthoDB" id="129194at2759"/>
<dbReference type="EMBL" id="NBNE01000186">
    <property type="protein sequence ID" value="OWZ21817.1"/>
    <property type="molecule type" value="Genomic_DNA"/>
</dbReference>
<keyword evidence="2" id="KW-1185">Reference proteome</keyword>
<gene>
    <name evidence="1" type="ORF">PHMEG_0003567</name>
</gene>
<organism evidence="1 2">
    <name type="scientific">Phytophthora megakarya</name>
    <dbReference type="NCBI Taxonomy" id="4795"/>
    <lineage>
        <taxon>Eukaryota</taxon>
        <taxon>Sar</taxon>
        <taxon>Stramenopiles</taxon>
        <taxon>Oomycota</taxon>
        <taxon>Peronosporomycetes</taxon>
        <taxon>Peronosporales</taxon>
        <taxon>Peronosporaceae</taxon>
        <taxon>Phytophthora</taxon>
    </lineage>
</organism>
<accession>A0A225WXJ5</accession>